<feature type="compositionally biased region" description="Polar residues" evidence="6">
    <location>
        <begin position="571"/>
        <end position="582"/>
    </location>
</feature>
<comment type="caution">
    <text evidence="5">Lacks conserved residue(s) required for the propagation of feature annotation.</text>
</comment>
<evidence type="ECO:0000256" key="7">
    <source>
        <dbReference type="SAM" id="Phobius"/>
    </source>
</evidence>
<feature type="domain" description="Sushi" evidence="8">
    <location>
        <begin position="42"/>
        <end position="99"/>
    </location>
</feature>
<dbReference type="Proteomes" id="UP000070412">
    <property type="component" value="Unassembled WGS sequence"/>
</dbReference>
<feature type="transmembrane region" description="Helical" evidence="7">
    <location>
        <begin position="438"/>
        <end position="463"/>
    </location>
</feature>
<dbReference type="InterPro" id="IPR000436">
    <property type="entry name" value="Sushi_SCR_CCP_dom"/>
</dbReference>
<proteinExistence type="predicted"/>
<evidence type="ECO:0000256" key="6">
    <source>
        <dbReference type="SAM" id="MobiDB-lite"/>
    </source>
</evidence>
<dbReference type="AlphaFoldDB" id="A0A834VFM1"/>
<dbReference type="InterPro" id="IPR035976">
    <property type="entry name" value="Sushi/SCR/CCP_sf"/>
</dbReference>
<evidence type="ECO:0000259" key="8">
    <source>
        <dbReference type="PROSITE" id="PS50923"/>
    </source>
</evidence>
<evidence type="ECO:0000256" key="1">
    <source>
        <dbReference type="ARBA" id="ARBA00022659"/>
    </source>
</evidence>
<evidence type="ECO:0000313" key="9">
    <source>
        <dbReference type="EMBL" id="KAF7495792.1"/>
    </source>
</evidence>
<dbReference type="EnsemblMetazoa" id="SSS_7359s_mrna">
    <property type="protein sequence ID" value="KAF7495792.1"/>
    <property type="gene ID" value="SSS_7359"/>
</dbReference>
<reference evidence="11" key="1">
    <citation type="journal article" date="2020" name="PLoS Negl. Trop. Dis.">
        <title>High-quality nuclear genome for Sarcoptes scabiei-A critical resource for a neglected parasite.</title>
        <authorList>
            <person name="Korhonen P.K."/>
            <person name="Gasser R.B."/>
            <person name="Ma G."/>
            <person name="Wang T."/>
            <person name="Stroehlein A.J."/>
            <person name="Young N.D."/>
            <person name="Ang C.S."/>
            <person name="Fernando D.D."/>
            <person name="Lu H.C."/>
            <person name="Taylor S."/>
            <person name="Reynolds S.L."/>
            <person name="Mofiz E."/>
            <person name="Najaraj S.H."/>
            <person name="Gowda H."/>
            <person name="Madugundu A."/>
            <person name="Renuse S."/>
            <person name="Holt D."/>
            <person name="Pandey A."/>
            <person name="Papenfuss A.T."/>
            <person name="Fischer K."/>
        </authorList>
    </citation>
    <scope>NUCLEOTIDE SEQUENCE [LARGE SCALE GENOMIC DNA]</scope>
</reference>
<keyword evidence="7" id="KW-0472">Membrane</keyword>
<evidence type="ECO:0000256" key="5">
    <source>
        <dbReference type="PROSITE-ProRule" id="PRU00302"/>
    </source>
</evidence>
<sequence length="706" mass="81469">MKFLKKLEKNATIWWLSMIVMISILMLIQPNQLMVRSIELRASCGFPGKPYRSKIIPEEKLVYEEGETVSYQCSDYWSPPQMRKCVNGVWIGPPARCGNFLHNVLMNDAKLLDMSFGLPIVKFHYRNMNITNTKWKYPNAFTSNRYKEHRLRINDDHEYMWKFNFTRSAVKLFVKVNFNFINFTLLDPTIKNNFSFYIDVEISPYRTCNLDFQSNNAWRDNGNRIDSYFTCEAQSFQDLRKDIDSPSNYMIMRTKSSHNIHHELVALFFGDVYGNETEPLCGEPETDFGQSYRANQESREYVIDCLNGMWKDVTPNAIKHFVYQQKCIGDMIWNGTRPRCVPTRFCPIQTILAHNPRTKNETDKNPLIIDAVHRYYNFIDNQTIYAIVGTEIIYACASIDYILVGKDTRICKRDMTWSGTEPVCKYIKTNEMIESRNYLIIIIICMSVLLFIILFVSCLLFLFCTKHLTVIKKDQQSTTTEQNPNNRANNFELGDWHSENYYDNIEMNFNREHLNVQPKNDIFYDIYETVDTFAQPKDNLNHFIEPIDNGFALNNYLNGINNNTMSTNNSRSQGFERQTGSIHNKENDYIRMFENSGRGGGGGVGSAGGGSGGLRSKPNSSPALSSSSSTTSTITTTSKSQSSNPQQLSNSNNKSNNINTNNSNNNSNNNTKTNYNSNCNNKLNKDKTQLLRKNKPREPSYLEVRQ</sequence>
<evidence type="ECO:0000313" key="11">
    <source>
        <dbReference type="Proteomes" id="UP000070412"/>
    </source>
</evidence>
<keyword evidence="7" id="KW-0812">Transmembrane</keyword>
<dbReference type="Gene3D" id="2.10.70.10">
    <property type="entry name" value="Complement Module, domain 1"/>
    <property type="match status" value="2"/>
</dbReference>
<keyword evidence="1 5" id="KW-0768">Sushi</keyword>
<feature type="compositionally biased region" description="Basic and acidic residues" evidence="6">
    <location>
        <begin position="696"/>
        <end position="706"/>
    </location>
</feature>
<feature type="transmembrane region" description="Helical" evidence="7">
    <location>
        <begin position="384"/>
        <end position="404"/>
    </location>
</feature>
<evidence type="ECO:0000256" key="4">
    <source>
        <dbReference type="ARBA" id="ARBA00023180"/>
    </source>
</evidence>
<dbReference type="PANTHER" id="PTHR19325:SF575">
    <property type="entry name" value="LOCOMOTION-RELATED PROTEIN HIKARU GENKI"/>
    <property type="match status" value="1"/>
</dbReference>
<name>A0A834VFM1_SARSC</name>
<keyword evidence="2" id="KW-0677">Repeat</keyword>
<feature type="region of interest" description="Disordered" evidence="6">
    <location>
        <begin position="564"/>
        <end position="706"/>
    </location>
</feature>
<keyword evidence="11" id="KW-1185">Reference proteome</keyword>
<keyword evidence="3" id="KW-1015">Disulfide bond</keyword>
<feature type="compositionally biased region" description="Low complexity" evidence="6">
    <location>
        <begin position="620"/>
        <end position="682"/>
    </location>
</feature>
<gene>
    <name evidence="9" type="ORF">SSS_7359</name>
</gene>
<evidence type="ECO:0000256" key="3">
    <source>
        <dbReference type="ARBA" id="ARBA00023157"/>
    </source>
</evidence>
<keyword evidence="7" id="KW-1133">Transmembrane helix</keyword>
<organism evidence="9">
    <name type="scientific">Sarcoptes scabiei</name>
    <name type="common">Itch mite</name>
    <name type="synonym">Acarus scabiei</name>
    <dbReference type="NCBI Taxonomy" id="52283"/>
    <lineage>
        <taxon>Eukaryota</taxon>
        <taxon>Metazoa</taxon>
        <taxon>Ecdysozoa</taxon>
        <taxon>Arthropoda</taxon>
        <taxon>Chelicerata</taxon>
        <taxon>Arachnida</taxon>
        <taxon>Acari</taxon>
        <taxon>Acariformes</taxon>
        <taxon>Sarcoptiformes</taxon>
        <taxon>Astigmata</taxon>
        <taxon>Psoroptidia</taxon>
        <taxon>Sarcoptoidea</taxon>
        <taxon>Sarcoptidae</taxon>
        <taxon>Sarcoptinae</taxon>
        <taxon>Sarcoptes</taxon>
    </lineage>
</organism>
<feature type="transmembrane region" description="Helical" evidence="7">
    <location>
        <begin position="12"/>
        <end position="28"/>
    </location>
</feature>
<dbReference type="PROSITE" id="PS50923">
    <property type="entry name" value="SUSHI"/>
    <property type="match status" value="1"/>
</dbReference>
<protein>
    <recommendedName>
        <fullName evidence="8">Sushi domain-containing protein</fullName>
    </recommendedName>
</protein>
<reference evidence="10" key="3">
    <citation type="submission" date="2022-06" db="UniProtKB">
        <authorList>
            <consortium name="EnsemblMetazoa"/>
        </authorList>
    </citation>
    <scope>IDENTIFICATION</scope>
</reference>
<dbReference type="PANTHER" id="PTHR19325">
    <property type="entry name" value="COMPLEMENT COMPONENT-RELATED SUSHI DOMAIN-CONTAINING"/>
    <property type="match status" value="1"/>
</dbReference>
<evidence type="ECO:0000313" key="10">
    <source>
        <dbReference type="EnsemblMetazoa" id="KAF7495792.1"/>
    </source>
</evidence>
<feature type="compositionally biased region" description="Gly residues" evidence="6">
    <location>
        <begin position="597"/>
        <end position="613"/>
    </location>
</feature>
<dbReference type="EMBL" id="WVUK01000045">
    <property type="protein sequence ID" value="KAF7495792.1"/>
    <property type="molecule type" value="Genomic_DNA"/>
</dbReference>
<dbReference type="SMART" id="SM00032">
    <property type="entry name" value="CCP"/>
    <property type="match status" value="2"/>
</dbReference>
<reference evidence="9" key="2">
    <citation type="submission" date="2020-01" db="EMBL/GenBank/DDBJ databases">
        <authorList>
            <person name="Korhonen P.K.K."/>
            <person name="Guangxu M.G."/>
            <person name="Wang T.W."/>
            <person name="Stroehlein A.J.S."/>
            <person name="Young N.D."/>
            <person name="Ang C.-S.A."/>
            <person name="Fernando D.W.F."/>
            <person name="Lu H.L."/>
            <person name="Taylor S.T."/>
            <person name="Ehtesham M.E.M."/>
            <person name="Najaraj S.H.N."/>
            <person name="Harsha G.H.G."/>
            <person name="Madugundu A.M."/>
            <person name="Renuse S.R."/>
            <person name="Holt D.H."/>
            <person name="Pandey A.P."/>
            <person name="Papenfuss A.P."/>
            <person name="Gasser R.B.G."/>
            <person name="Fischer K.F."/>
        </authorList>
    </citation>
    <scope>NUCLEOTIDE SEQUENCE</scope>
    <source>
        <strain evidence="9">SSS_KF_BRIS2020</strain>
    </source>
</reference>
<dbReference type="OrthoDB" id="4062651at2759"/>
<keyword evidence="4" id="KW-0325">Glycoprotein</keyword>
<dbReference type="SUPFAM" id="SSF57535">
    <property type="entry name" value="Complement control module/SCR domain"/>
    <property type="match status" value="2"/>
</dbReference>
<dbReference type="InterPro" id="IPR050350">
    <property type="entry name" value="Compl-Cell_Adhes-Reg"/>
</dbReference>
<dbReference type="CDD" id="cd00033">
    <property type="entry name" value="CCP"/>
    <property type="match status" value="2"/>
</dbReference>
<evidence type="ECO:0000256" key="2">
    <source>
        <dbReference type="ARBA" id="ARBA00022737"/>
    </source>
</evidence>
<accession>A0A834VFM1</accession>